<accession>A0A4Y6EKJ9</accession>
<evidence type="ECO:0000313" key="1">
    <source>
        <dbReference type="EMBL" id="QDF18565.1"/>
    </source>
</evidence>
<dbReference type="GeneID" id="64766098"/>
<dbReference type="EMBL" id="MK977695">
    <property type="protein sequence ID" value="QDF18565.1"/>
    <property type="molecule type" value="Genomic_DNA"/>
</dbReference>
<evidence type="ECO:0000313" key="2">
    <source>
        <dbReference type="Proteomes" id="UP000318375"/>
    </source>
</evidence>
<dbReference type="Proteomes" id="UP000318375">
    <property type="component" value="Segment"/>
</dbReference>
<name>A0A4Y6EKJ9_9CAUD</name>
<sequence length="34" mass="3808">MAEVHLLWEQGKKEIADNARLPDGETTADDLRNA</sequence>
<gene>
    <name evidence="1" type="primary">79</name>
    <name evidence="1" type="ORF">SEA_PUPPER_79</name>
</gene>
<dbReference type="KEGG" id="vg:64766098"/>
<organism evidence="1 2">
    <name type="scientific">Gordonia phage Pupper</name>
    <dbReference type="NCBI Taxonomy" id="2571249"/>
    <lineage>
        <taxon>Viruses</taxon>
        <taxon>Duplodnaviria</taxon>
        <taxon>Heunggongvirae</taxon>
        <taxon>Uroviricota</taxon>
        <taxon>Caudoviricetes</taxon>
        <taxon>Puppervirus</taxon>
        <taxon>Puppervirus Pupper</taxon>
    </lineage>
</organism>
<protein>
    <submittedName>
        <fullName evidence="1">Uncharacterized protein</fullName>
    </submittedName>
</protein>
<reference evidence="1 2" key="1">
    <citation type="submission" date="2019-05" db="EMBL/GenBank/DDBJ databases">
        <authorList>
            <person name="Pope W.H."/>
            <person name="Garlena R.A."/>
            <person name="Russell D.A."/>
            <person name="Jacobs-Sera D."/>
            <person name="Hatfull G.F."/>
        </authorList>
    </citation>
    <scope>NUCLEOTIDE SEQUENCE [LARGE SCALE GENOMIC DNA]</scope>
</reference>
<proteinExistence type="predicted"/>
<keyword evidence="2" id="KW-1185">Reference proteome</keyword>
<dbReference type="RefSeq" id="YP_010058867.1">
    <property type="nucleotide sequence ID" value="NC_054723.1"/>
</dbReference>